<comment type="catalytic activity">
    <reaction evidence="11">
        <text>L-seryl-[protein] + ATP = O-phospho-L-seryl-[protein] + ADP + H(+)</text>
        <dbReference type="Rhea" id="RHEA:17989"/>
        <dbReference type="Rhea" id="RHEA-COMP:9863"/>
        <dbReference type="Rhea" id="RHEA-COMP:11604"/>
        <dbReference type="ChEBI" id="CHEBI:15378"/>
        <dbReference type="ChEBI" id="CHEBI:29999"/>
        <dbReference type="ChEBI" id="CHEBI:30616"/>
        <dbReference type="ChEBI" id="CHEBI:83421"/>
        <dbReference type="ChEBI" id="CHEBI:456216"/>
        <dbReference type="EC" id="2.7.11.1"/>
    </reaction>
</comment>
<dbReference type="PANTHER" id="PTHR47460">
    <property type="entry name" value="SERINE/THREONINE-PROTEIN KINASE-LIKE PROTEIN ACR4"/>
    <property type="match status" value="1"/>
</dbReference>
<evidence type="ECO:0000256" key="4">
    <source>
        <dbReference type="ARBA" id="ARBA00022729"/>
    </source>
</evidence>
<comment type="subcellular location">
    <subcellularLocation>
        <location evidence="1">Membrane</location>
        <topology evidence="1">Single-pass type I membrane protein</topology>
    </subcellularLocation>
</comment>
<keyword evidence="5" id="KW-1133">Transmembrane helix</keyword>
<evidence type="ECO:0000313" key="13">
    <source>
        <dbReference type="Proteomes" id="UP001604277"/>
    </source>
</evidence>
<dbReference type="Proteomes" id="UP001604277">
    <property type="component" value="Unassembled WGS sequence"/>
</dbReference>
<evidence type="ECO:0000256" key="1">
    <source>
        <dbReference type="ARBA" id="ARBA00004479"/>
    </source>
</evidence>
<comment type="catalytic activity">
    <reaction evidence="10">
        <text>L-threonyl-[protein] + ATP = O-phospho-L-threonyl-[protein] + ADP + H(+)</text>
        <dbReference type="Rhea" id="RHEA:46608"/>
        <dbReference type="Rhea" id="RHEA-COMP:11060"/>
        <dbReference type="Rhea" id="RHEA-COMP:11605"/>
        <dbReference type="ChEBI" id="CHEBI:15378"/>
        <dbReference type="ChEBI" id="CHEBI:30013"/>
        <dbReference type="ChEBI" id="CHEBI:30616"/>
        <dbReference type="ChEBI" id="CHEBI:61977"/>
        <dbReference type="ChEBI" id="CHEBI:456216"/>
        <dbReference type="EC" id="2.7.11.1"/>
    </reaction>
</comment>
<protein>
    <recommendedName>
        <fullName evidence="2">non-specific serine/threonine protein kinase</fullName>
        <ecNumber evidence="2">2.7.11.1</ecNumber>
    </recommendedName>
</protein>
<keyword evidence="7" id="KW-1015">Disulfide bond</keyword>
<evidence type="ECO:0000256" key="2">
    <source>
        <dbReference type="ARBA" id="ARBA00012513"/>
    </source>
</evidence>
<sequence length="107" mass="11910">MTKSYEFDGQIQSISAGSEFKCGLFSQNTSVFYCGDETGSRVMSLIPMGTRFKIDCSWGYHVCGILEGVDSRVVYWGMNLDFDTKISASLLDYVQHNVDLAQGNPML</sequence>
<evidence type="ECO:0000256" key="5">
    <source>
        <dbReference type="ARBA" id="ARBA00022989"/>
    </source>
</evidence>
<evidence type="ECO:0000256" key="10">
    <source>
        <dbReference type="ARBA" id="ARBA00047899"/>
    </source>
</evidence>
<keyword evidence="3" id="KW-0812">Transmembrane</keyword>
<dbReference type="GO" id="GO:0004674">
    <property type="term" value="F:protein serine/threonine kinase activity"/>
    <property type="evidence" value="ECO:0007669"/>
    <property type="project" value="UniProtKB-KW"/>
</dbReference>
<evidence type="ECO:0000256" key="9">
    <source>
        <dbReference type="ARBA" id="ARBA00023180"/>
    </source>
</evidence>
<dbReference type="EC" id="2.7.11.1" evidence="2"/>
<keyword evidence="9" id="KW-0325">Glycoprotein</keyword>
<reference evidence="13" key="1">
    <citation type="submission" date="2024-07" db="EMBL/GenBank/DDBJ databases">
        <title>Two chromosome-level genome assemblies of Korean endemic species Abeliophyllum distichum and Forsythia ovata (Oleaceae).</title>
        <authorList>
            <person name="Jang H."/>
        </authorList>
    </citation>
    <scope>NUCLEOTIDE SEQUENCE [LARGE SCALE GENOMIC DNA]</scope>
</reference>
<gene>
    <name evidence="12" type="ORF">Fot_41677</name>
</gene>
<dbReference type="GO" id="GO:0016020">
    <property type="term" value="C:membrane"/>
    <property type="evidence" value="ECO:0007669"/>
    <property type="project" value="UniProtKB-SubCell"/>
</dbReference>
<dbReference type="PANTHER" id="PTHR47460:SF1">
    <property type="entry name" value="SERINE_THREONINE-PROTEIN KINASE-LIKE PROTEIN ACR4"/>
    <property type="match status" value="1"/>
</dbReference>
<dbReference type="SUPFAM" id="SSF50985">
    <property type="entry name" value="RCC1/BLIP-II"/>
    <property type="match status" value="1"/>
</dbReference>
<keyword evidence="13" id="KW-1185">Reference proteome</keyword>
<dbReference type="AlphaFoldDB" id="A0ABD1RIY7"/>
<evidence type="ECO:0000313" key="12">
    <source>
        <dbReference type="EMBL" id="KAL2488385.1"/>
    </source>
</evidence>
<evidence type="ECO:0000256" key="7">
    <source>
        <dbReference type="ARBA" id="ARBA00023157"/>
    </source>
</evidence>
<dbReference type="EMBL" id="JBFOLJ010000012">
    <property type="protein sequence ID" value="KAL2488385.1"/>
    <property type="molecule type" value="Genomic_DNA"/>
</dbReference>
<keyword evidence="8" id="KW-0675">Receptor</keyword>
<evidence type="ECO:0000256" key="8">
    <source>
        <dbReference type="ARBA" id="ARBA00023170"/>
    </source>
</evidence>
<dbReference type="InterPro" id="IPR009091">
    <property type="entry name" value="RCC1/BLIP-II"/>
</dbReference>
<evidence type="ECO:0000256" key="11">
    <source>
        <dbReference type="ARBA" id="ARBA00048679"/>
    </source>
</evidence>
<accession>A0ABD1RIY7</accession>
<evidence type="ECO:0000256" key="3">
    <source>
        <dbReference type="ARBA" id="ARBA00022692"/>
    </source>
</evidence>
<name>A0ABD1RIY7_9LAMI</name>
<evidence type="ECO:0000256" key="6">
    <source>
        <dbReference type="ARBA" id="ARBA00023136"/>
    </source>
</evidence>
<organism evidence="12 13">
    <name type="scientific">Forsythia ovata</name>
    <dbReference type="NCBI Taxonomy" id="205694"/>
    <lineage>
        <taxon>Eukaryota</taxon>
        <taxon>Viridiplantae</taxon>
        <taxon>Streptophyta</taxon>
        <taxon>Embryophyta</taxon>
        <taxon>Tracheophyta</taxon>
        <taxon>Spermatophyta</taxon>
        <taxon>Magnoliopsida</taxon>
        <taxon>eudicotyledons</taxon>
        <taxon>Gunneridae</taxon>
        <taxon>Pentapetalae</taxon>
        <taxon>asterids</taxon>
        <taxon>lamiids</taxon>
        <taxon>Lamiales</taxon>
        <taxon>Oleaceae</taxon>
        <taxon>Forsythieae</taxon>
        <taxon>Forsythia</taxon>
    </lineage>
</organism>
<comment type="caution">
    <text evidence="12">The sequence shown here is derived from an EMBL/GenBank/DDBJ whole genome shotgun (WGS) entry which is preliminary data.</text>
</comment>
<keyword evidence="6" id="KW-0472">Membrane</keyword>
<keyword evidence="4" id="KW-0732">Signal</keyword>
<proteinExistence type="predicted"/>